<proteinExistence type="inferred from homology"/>
<dbReference type="GO" id="GO:0043291">
    <property type="term" value="C:RAVE complex"/>
    <property type="evidence" value="ECO:0007669"/>
    <property type="project" value="TreeGrafter"/>
</dbReference>
<dbReference type="InterPro" id="IPR028241">
    <property type="entry name" value="RAVE2/Rogdi"/>
</dbReference>
<dbReference type="EMBL" id="CAJGYM010000008">
    <property type="protein sequence ID" value="CAD6188419.1"/>
    <property type="molecule type" value="Genomic_DNA"/>
</dbReference>
<evidence type="ECO:0008006" key="4">
    <source>
        <dbReference type="Google" id="ProtNLM"/>
    </source>
</evidence>
<organism evidence="2 3">
    <name type="scientific">Caenorhabditis auriculariae</name>
    <dbReference type="NCBI Taxonomy" id="2777116"/>
    <lineage>
        <taxon>Eukaryota</taxon>
        <taxon>Metazoa</taxon>
        <taxon>Ecdysozoa</taxon>
        <taxon>Nematoda</taxon>
        <taxon>Chromadorea</taxon>
        <taxon>Rhabditida</taxon>
        <taxon>Rhabditina</taxon>
        <taxon>Rhabditomorpha</taxon>
        <taxon>Rhabditoidea</taxon>
        <taxon>Rhabditidae</taxon>
        <taxon>Peloderinae</taxon>
        <taxon>Caenorhabditis</taxon>
    </lineage>
</organism>
<dbReference type="PANTHER" id="PTHR13618">
    <property type="entry name" value="LEUCINE ZIPPER CONTAINING TRANSCRIPTION FACTOR LZF1"/>
    <property type="match status" value="1"/>
</dbReference>
<evidence type="ECO:0000256" key="1">
    <source>
        <dbReference type="ARBA" id="ARBA00005535"/>
    </source>
</evidence>
<sequence>MSTLTITVSKPKRKVIDTTDYSIGNMKKELLWVQRTQAKKAFQDTMEQLKKCCTSLHLSQKCDPRLGVQNANPGTERYNLLPKQGGDNLKAIVSLLGDNVIQAEVTIKNPKVAGGFFRSVAQPDVQWKLQQLQDLGNHIARATISLCEMENNLNARCESDSDSFSVETGTLLLNEARAIKDEISFARSSILLPRKRSLLELCYFPPTRKFVPPLPQDNLLSFYISSCRLVCASYQIVPKTVNPQGLTVFMSECQLPFLDEVLESLNLAMLSLQKLISYLDMCRPPITANLS</sequence>
<protein>
    <recommendedName>
        <fullName evidence="4">Protein rogdi homolog</fullName>
    </recommendedName>
</protein>
<gene>
    <name evidence="2" type="ORF">CAUJ_LOCUS4338</name>
</gene>
<dbReference type="Pfam" id="PF10259">
    <property type="entry name" value="Rogdi_lz"/>
    <property type="match status" value="1"/>
</dbReference>
<dbReference type="Proteomes" id="UP000835052">
    <property type="component" value="Unassembled WGS sequence"/>
</dbReference>
<keyword evidence="3" id="KW-1185">Reference proteome</keyword>
<reference evidence="2" key="1">
    <citation type="submission" date="2020-10" db="EMBL/GenBank/DDBJ databases">
        <authorList>
            <person name="Kikuchi T."/>
        </authorList>
    </citation>
    <scope>NUCLEOTIDE SEQUENCE</scope>
    <source>
        <strain evidence="2">NKZ352</strain>
    </source>
</reference>
<evidence type="ECO:0000313" key="3">
    <source>
        <dbReference type="Proteomes" id="UP000835052"/>
    </source>
</evidence>
<name>A0A8S1GY97_9PELO</name>
<dbReference type="PANTHER" id="PTHR13618:SF1">
    <property type="entry name" value="PROTEIN ROGDI HOMOLOG"/>
    <property type="match status" value="1"/>
</dbReference>
<dbReference type="AlphaFoldDB" id="A0A8S1GY97"/>
<comment type="similarity">
    <text evidence="1">Belongs to the rogdi family.</text>
</comment>
<dbReference type="OrthoDB" id="66510at2759"/>
<accession>A0A8S1GY97</accession>
<evidence type="ECO:0000313" key="2">
    <source>
        <dbReference type="EMBL" id="CAD6188419.1"/>
    </source>
</evidence>
<comment type="caution">
    <text evidence="2">The sequence shown here is derived from an EMBL/GenBank/DDBJ whole genome shotgun (WGS) entry which is preliminary data.</text>
</comment>